<evidence type="ECO:0000256" key="2">
    <source>
        <dbReference type="ARBA" id="ARBA00023015"/>
    </source>
</evidence>
<sequence length="391" mass="43213">MRIDAFHASDFAPPLSMLVSGQAPGYTREMDAKTRHNPMNNCRSPLEMHETDRTAGRRRGATIIDVARVADVAVGTVSRYLNGETVRRSNREQIERAIQELGYRRNAAAASIRTDLTHMIGFLVPTFDEFHARMLEHLATSVRSTGRALLTYCHGGDPRVVAEALDFFAAQRVDALIMDGTAEVYDRVDDLIEHDVPIIFYNNDVRGLAADRVMVENHRASYRLISHLIDLGHTRIGMLTGDPRNSSGIERLAGYEHALRERGIVVDASLAVRGNWRMDGGYEATKRLMSLERPPTAIFSANYGMAVGALSWLKENGLHVPDDISLASFDDVAVFRLYEAGITAVAQPVAGIAEKITDILVERLTESSSGATHSIVLECDIILRGSTRRIT</sequence>
<geneLocation type="plasmid" evidence="7 8">
    <name>pR132503</name>
</geneLocation>
<dbReference type="PANTHER" id="PTHR30146">
    <property type="entry name" value="LACI-RELATED TRANSCRIPTIONAL REPRESSOR"/>
    <property type="match status" value="1"/>
</dbReference>
<evidence type="ECO:0000259" key="6">
    <source>
        <dbReference type="PROSITE" id="PS50932"/>
    </source>
</evidence>
<dbReference type="SUPFAM" id="SSF47413">
    <property type="entry name" value="lambda repressor-like DNA-binding domains"/>
    <property type="match status" value="1"/>
</dbReference>
<dbReference type="Pfam" id="PF00356">
    <property type="entry name" value="LacI"/>
    <property type="match status" value="1"/>
</dbReference>
<keyword evidence="1" id="KW-0678">Repressor</keyword>
<protein>
    <submittedName>
        <fullName evidence="7">Transcriptional regulator, LacI family</fullName>
    </submittedName>
</protein>
<dbReference type="Pfam" id="PF13377">
    <property type="entry name" value="Peripla_BP_3"/>
    <property type="match status" value="1"/>
</dbReference>
<keyword evidence="3" id="KW-0238">DNA-binding</keyword>
<keyword evidence="2" id="KW-0805">Transcription regulation</keyword>
<evidence type="ECO:0000256" key="5">
    <source>
        <dbReference type="SAM" id="MobiDB-lite"/>
    </source>
</evidence>
<evidence type="ECO:0000256" key="1">
    <source>
        <dbReference type="ARBA" id="ARBA00022491"/>
    </source>
</evidence>
<keyword evidence="7" id="KW-0614">Plasmid</keyword>
<dbReference type="SUPFAM" id="SSF53822">
    <property type="entry name" value="Periplasmic binding protein-like I"/>
    <property type="match status" value="1"/>
</dbReference>
<dbReference type="SMART" id="SM00354">
    <property type="entry name" value="HTH_LACI"/>
    <property type="match status" value="1"/>
</dbReference>
<evidence type="ECO:0000256" key="3">
    <source>
        <dbReference type="ARBA" id="ARBA00023125"/>
    </source>
</evidence>
<dbReference type="EMBL" id="CP001625">
    <property type="protein sequence ID" value="ACS60479.1"/>
    <property type="molecule type" value="Genomic_DNA"/>
</dbReference>
<feature type="region of interest" description="Disordered" evidence="5">
    <location>
        <begin position="29"/>
        <end position="55"/>
    </location>
</feature>
<dbReference type="PROSITE" id="PS50932">
    <property type="entry name" value="HTH_LACI_2"/>
    <property type="match status" value="1"/>
</dbReference>
<feature type="domain" description="HTH lacI-type" evidence="6">
    <location>
        <begin position="61"/>
        <end position="114"/>
    </location>
</feature>
<dbReference type="HOGENOM" id="CLU_037628_6_1_5"/>
<dbReference type="GO" id="GO:0000976">
    <property type="term" value="F:transcription cis-regulatory region binding"/>
    <property type="evidence" value="ECO:0007669"/>
    <property type="project" value="TreeGrafter"/>
</dbReference>
<evidence type="ECO:0000313" key="7">
    <source>
        <dbReference type="EMBL" id="ACS60479.1"/>
    </source>
</evidence>
<dbReference type="InterPro" id="IPR028082">
    <property type="entry name" value="Peripla_BP_I"/>
</dbReference>
<reference evidence="7 8" key="1">
    <citation type="journal article" date="2010" name="Stand. Genomic Sci.">
        <title>Complete genome sequence of Rhizobium leguminosarum bv. trifolii strain WSM1325, an effective microsymbiont of annual Mediterranean clovers.</title>
        <authorList>
            <person name="Reeve W."/>
            <person name="O'Hara G."/>
            <person name="Chain P."/>
            <person name="Ardley J."/>
            <person name="Brau L."/>
            <person name="Nandesena K."/>
            <person name="Tiwari R."/>
            <person name="Copeland A."/>
            <person name="Nolan M."/>
            <person name="Han C."/>
            <person name="Brettin T."/>
            <person name="Land M."/>
            <person name="Ovchinikova G."/>
            <person name="Ivanova N."/>
            <person name="Mavromatis K."/>
            <person name="Markowitz V."/>
            <person name="Kyrpides N."/>
            <person name="Melino V."/>
            <person name="Denton M."/>
            <person name="Yates R."/>
            <person name="Howieson J."/>
        </authorList>
    </citation>
    <scope>NUCLEOTIDE SEQUENCE [LARGE SCALE GENOMIC DNA]</scope>
    <source>
        <strain evidence="8">WSM1325</strain>
        <plasmid evidence="8">Plasmid pR132503</plasmid>
    </source>
</reference>
<dbReference type="GO" id="GO:0003700">
    <property type="term" value="F:DNA-binding transcription factor activity"/>
    <property type="evidence" value="ECO:0007669"/>
    <property type="project" value="TreeGrafter"/>
</dbReference>
<keyword evidence="4" id="KW-0804">Transcription</keyword>
<dbReference type="Gene3D" id="1.10.260.40">
    <property type="entry name" value="lambda repressor-like DNA-binding domains"/>
    <property type="match status" value="1"/>
</dbReference>
<evidence type="ECO:0000313" key="8">
    <source>
        <dbReference type="Proteomes" id="UP000002256"/>
    </source>
</evidence>
<accession>C6B991</accession>
<dbReference type="InterPro" id="IPR000843">
    <property type="entry name" value="HTH_LacI"/>
</dbReference>
<organism evidence="7 8">
    <name type="scientific">Rhizobium leguminosarum bv. trifolii (strain WSM1325)</name>
    <dbReference type="NCBI Taxonomy" id="395491"/>
    <lineage>
        <taxon>Bacteria</taxon>
        <taxon>Pseudomonadati</taxon>
        <taxon>Pseudomonadota</taxon>
        <taxon>Alphaproteobacteria</taxon>
        <taxon>Hyphomicrobiales</taxon>
        <taxon>Rhizobiaceae</taxon>
        <taxon>Rhizobium/Agrobacterium group</taxon>
        <taxon>Rhizobium</taxon>
    </lineage>
</organism>
<gene>
    <name evidence="7" type="ordered locus">Rleg_5677</name>
</gene>
<feature type="compositionally biased region" description="Basic and acidic residues" evidence="5">
    <location>
        <begin position="46"/>
        <end position="55"/>
    </location>
</feature>
<dbReference type="PANTHER" id="PTHR30146:SF148">
    <property type="entry name" value="HTH-TYPE TRANSCRIPTIONAL REPRESSOR PURR-RELATED"/>
    <property type="match status" value="1"/>
</dbReference>
<dbReference type="InterPro" id="IPR010982">
    <property type="entry name" value="Lambda_DNA-bd_dom_sf"/>
</dbReference>
<dbReference type="CDD" id="cd01392">
    <property type="entry name" value="HTH_LacI"/>
    <property type="match status" value="1"/>
</dbReference>
<dbReference type="CDD" id="cd06267">
    <property type="entry name" value="PBP1_LacI_sugar_binding-like"/>
    <property type="match status" value="1"/>
</dbReference>
<dbReference type="KEGG" id="rlg:Rleg_5677"/>
<dbReference type="Gene3D" id="3.40.50.2300">
    <property type="match status" value="2"/>
</dbReference>
<dbReference type="Proteomes" id="UP000002256">
    <property type="component" value="Plasmid pR132503"/>
</dbReference>
<name>C6B991_RHILS</name>
<evidence type="ECO:0000256" key="4">
    <source>
        <dbReference type="ARBA" id="ARBA00023163"/>
    </source>
</evidence>
<dbReference type="InterPro" id="IPR046335">
    <property type="entry name" value="LacI/GalR-like_sensor"/>
</dbReference>
<dbReference type="AlphaFoldDB" id="C6B991"/>
<proteinExistence type="predicted"/>